<keyword evidence="6 7" id="KW-0862">Zinc</keyword>
<dbReference type="EC" id="3.1.2.6" evidence="7"/>
<dbReference type="HAMAP" id="MF_01374">
    <property type="entry name" value="Glyoxalase_2"/>
    <property type="match status" value="1"/>
</dbReference>
<evidence type="ECO:0000256" key="6">
    <source>
        <dbReference type="ARBA" id="ARBA00022833"/>
    </source>
</evidence>
<accession>A0A0H5BEJ4</accession>
<dbReference type="OrthoDB" id="9802248at2"/>
<dbReference type="CDD" id="cd07723">
    <property type="entry name" value="hydroxyacylglutathione_hydrolase_MBL-fold"/>
    <property type="match status" value="1"/>
</dbReference>
<dbReference type="Gene3D" id="3.60.15.10">
    <property type="entry name" value="Ribonuclease Z/Hydroxyacylglutathione hydrolase-like"/>
    <property type="match status" value="1"/>
</dbReference>
<dbReference type="AlphaFoldDB" id="A0A0H5BEJ4"/>
<sequence>MTATIRQFRCRSDNYGVLIFDSATRATAAIDAPDAAAIQAELAANGWRLTDILVTHHHADHTAGIAELVAATGCRVLAAKSGDISHATATLADGDHVRVGALAATVLATPGHTLDHLAFWFADVGAVFVGDTLFSLGCGRLFEGSAAEMWASLDRLRALPDDTLVYCGHEYTAANARFALTIEPNNAALAARVAEVERLNAEGRPTLPTTIGLENATNPFLRADRPEVAAAVGLSGASAAAVFAELRRRKDRF</sequence>
<dbReference type="KEGG" id="bvr:BVIR_152"/>
<reference evidence="10" key="2">
    <citation type="submission" date="2015-11" db="EMBL/GenBank/DDBJ databases">
        <authorList>
            <person name="Zhang Y."/>
            <person name="Guo Z."/>
        </authorList>
    </citation>
    <scope>NUCLEOTIDE SEQUENCE</scope>
    <source>
        <strain evidence="10">1</strain>
    </source>
</reference>
<protein>
    <recommendedName>
        <fullName evidence="7">Hydroxyacylglutathione hydrolase</fullName>
        <ecNumber evidence="7">3.1.2.6</ecNumber>
    </recommendedName>
    <alternativeName>
        <fullName evidence="7">Glyoxalase II</fullName>
        <shortName evidence="7">Glx II</shortName>
    </alternativeName>
</protein>
<dbReference type="PANTHER" id="PTHR43705">
    <property type="entry name" value="HYDROXYACYLGLUTATHIONE HYDROLASE"/>
    <property type="match status" value="1"/>
</dbReference>
<dbReference type="InterPro" id="IPR032282">
    <property type="entry name" value="HAGH_C"/>
</dbReference>
<evidence type="ECO:0000256" key="5">
    <source>
        <dbReference type="ARBA" id="ARBA00022801"/>
    </source>
</evidence>
<dbReference type="PANTHER" id="PTHR43705:SF1">
    <property type="entry name" value="HYDROXYACYLGLUTATHIONE HYDROLASE GLOB"/>
    <property type="match status" value="1"/>
</dbReference>
<dbReference type="Pfam" id="PF00753">
    <property type="entry name" value="Lactamase_B"/>
    <property type="match status" value="1"/>
</dbReference>
<feature type="domain" description="Metallo-beta-lactamase" evidence="8">
    <location>
        <begin position="13"/>
        <end position="169"/>
    </location>
</feature>
<evidence type="ECO:0000256" key="2">
    <source>
        <dbReference type="ARBA" id="ARBA00004963"/>
    </source>
</evidence>
<dbReference type="PIRSF" id="PIRSF005457">
    <property type="entry name" value="Glx"/>
    <property type="match status" value="1"/>
</dbReference>
<comment type="cofactor">
    <cofactor evidence="7">
        <name>Zn(2+)</name>
        <dbReference type="ChEBI" id="CHEBI:29105"/>
    </cofactor>
    <text evidence="7">Binds 2 Zn(2+) ions per subunit.</text>
</comment>
<dbReference type="GO" id="GO:0019243">
    <property type="term" value="P:methylglyoxal catabolic process to D-lactate via S-lactoyl-glutathione"/>
    <property type="evidence" value="ECO:0007669"/>
    <property type="project" value="UniProtKB-UniRule"/>
</dbReference>
<dbReference type="SUPFAM" id="SSF56281">
    <property type="entry name" value="Metallo-hydrolase/oxidoreductase"/>
    <property type="match status" value="1"/>
</dbReference>
<evidence type="ECO:0000259" key="8">
    <source>
        <dbReference type="SMART" id="SM00849"/>
    </source>
</evidence>
<proteinExistence type="inferred from homology"/>
<dbReference type="Pfam" id="PF16123">
    <property type="entry name" value="HAGH_C"/>
    <property type="match status" value="1"/>
</dbReference>
<comment type="catalytic activity">
    <reaction evidence="1 7">
        <text>an S-(2-hydroxyacyl)glutathione + H2O = a 2-hydroxy carboxylate + glutathione + H(+)</text>
        <dbReference type="Rhea" id="RHEA:21864"/>
        <dbReference type="ChEBI" id="CHEBI:15377"/>
        <dbReference type="ChEBI" id="CHEBI:15378"/>
        <dbReference type="ChEBI" id="CHEBI:57925"/>
        <dbReference type="ChEBI" id="CHEBI:58896"/>
        <dbReference type="ChEBI" id="CHEBI:71261"/>
        <dbReference type="EC" id="3.1.2.6"/>
    </reaction>
</comment>
<dbReference type="InterPro" id="IPR036866">
    <property type="entry name" value="RibonucZ/Hydroxyglut_hydro"/>
</dbReference>
<dbReference type="InterPro" id="IPR001279">
    <property type="entry name" value="Metallo-B-lactamas"/>
</dbReference>
<evidence type="ECO:0000256" key="1">
    <source>
        <dbReference type="ARBA" id="ARBA00001623"/>
    </source>
</evidence>
<dbReference type="NCBIfam" id="TIGR03413">
    <property type="entry name" value="GSH_gloB"/>
    <property type="match status" value="1"/>
</dbReference>
<feature type="binding site" evidence="7">
    <location>
        <position position="60"/>
    </location>
    <ligand>
        <name>Zn(2+)</name>
        <dbReference type="ChEBI" id="CHEBI:29105"/>
        <label>2</label>
    </ligand>
</feature>
<comment type="pathway">
    <text evidence="2 7">Secondary metabolite metabolism; methylglyoxal degradation; (R)-lactate from methylglyoxal: step 2/2.</text>
</comment>
<feature type="binding site" evidence="7">
    <location>
        <position position="56"/>
    </location>
    <ligand>
        <name>Zn(2+)</name>
        <dbReference type="ChEBI" id="CHEBI:29105"/>
        <label>1</label>
    </ligand>
</feature>
<dbReference type="GO" id="GO:0046872">
    <property type="term" value="F:metal ion binding"/>
    <property type="evidence" value="ECO:0007669"/>
    <property type="project" value="UniProtKB-KW"/>
</dbReference>
<feature type="binding site" evidence="7">
    <location>
        <position position="169"/>
    </location>
    <ligand>
        <name>Zn(2+)</name>
        <dbReference type="ChEBI" id="CHEBI:29105"/>
        <label>2</label>
    </ligand>
</feature>
<keyword evidence="11" id="KW-1185">Reference proteome</keyword>
<dbReference type="InterPro" id="IPR035680">
    <property type="entry name" value="Clx_II_MBL"/>
</dbReference>
<evidence type="ECO:0000256" key="3">
    <source>
        <dbReference type="ARBA" id="ARBA00006759"/>
    </source>
</evidence>
<dbReference type="EMBL" id="LN907867">
    <property type="protein sequence ID" value="CUU43890.1"/>
    <property type="molecule type" value="Genomic_DNA"/>
</dbReference>
<dbReference type="PATRIC" id="fig|1079.6.peg.159"/>
<feature type="binding site" evidence="7">
    <location>
        <position position="58"/>
    </location>
    <ligand>
        <name>Zn(2+)</name>
        <dbReference type="ChEBI" id="CHEBI:29105"/>
        <label>1</label>
    </ligand>
</feature>
<feature type="binding site" evidence="7">
    <location>
        <position position="112"/>
    </location>
    <ligand>
        <name>Zn(2+)</name>
        <dbReference type="ChEBI" id="CHEBI:29105"/>
        <label>1</label>
    </ligand>
</feature>
<dbReference type="InterPro" id="IPR017782">
    <property type="entry name" value="Hydroxyacylglutathione_Hdrlase"/>
</dbReference>
<dbReference type="InterPro" id="IPR050110">
    <property type="entry name" value="Glyoxalase_II_hydrolase"/>
</dbReference>
<dbReference type="STRING" id="1079.BVIR_152"/>
<dbReference type="RefSeq" id="WP_055036010.1">
    <property type="nucleotide sequence ID" value="NZ_AP014854.2"/>
</dbReference>
<comment type="similarity">
    <text evidence="3 7">Belongs to the metallo-beta-lactamase superfamily. Glyoxalase II family.</text>
</comment>
<feature type="binding site" evidence="7">
    <location>
        <position position="131"/>
    </location>
    <ligand>
        <name>Zn(2+)</name>
        <dbReference type="ChEBI" id="CHEBI:29105"/>
        <label>1</label>
    </ligand>
</feature>
<dbReference type="SMART" id="SM00849">
    <property type="entry name" value="Lactamase_B"/>
    <property type="match status" value="1"/>
</dbReference>
<dbReference type="UniPathway" id="UPA00619">
    <property type="reaction ID" value="UER00676"/>
</dbReference>
<reference evidence="9" key="1">
    <citation type="journal article" date="2015" name="Genome Announc.">
        <title>Complete Genome Sequence of the Bacteriochlorophyll b-Producing Photosynthetic Bacterium Blastochloris viridis.</title>
        <authorList>
            <person name="Tsukatani Y."/>
            <person name="Hirose Y."/>
            <person name="Harada J."/>
            <person name="Misawa N."/>
            <person name="Mori K."/>
            <person name="Inoue K."/>
            <person name="Tamiaki H."/>
        </authorList>
    </citation>
    <scope>NUCLEOTIDE SEQUENCE [LARGE SCALE GENOMIC DNA]</scope>
    <source>
        <strain evidence="9">DSM 133</strain>
    </source>
</reference>
<dbReference type="GO" id="GO:0004416">
    <property type="term" value="F:hydroxyacylglutathione hydrolase activity"/>
    <property type="evidence" value="ECO:0007669"/>
    <property type="project" value="UniProtKB-UniRule"/>
</dbReference>
<feature type="binding site" evidence="7">
    <location>
        <position position="131"/>
    </location>
    <ligand>
        <name>Zn(2+)</name>
        <dbReference type="ChEBI" id="CHEBI:29105"/>
        <label>2</label>
    </ligand>
</feature>
<comment type="subunit">
    <text evidence="7">Monomer.</text>
</comment>
<organism evidence="10 11">
    <name type="scientific">Blastochloris viridis</name>
    <name type="common">Rhodopseudomonas viridis</name>
    <dbReference type="NCBI Taxonomy" id="1079"/>
    <lineage>
        <taxon>Bacteria</taxon>
        <taxon>Pseudomonadati</taxon>
        <taxon>Pseudomonadota</taxon>
        <taxon>Alphaproteobacteria</taxon>
        <taxon>Hyphomicrobiales</taxon>
        <taxon>Blastochloridaceae</taxon>
        <taxon>Blastochloris</taxon>
    </lineage>
</organism>
<evidence type="ECO:0000256" key="4">
    <source>
        <dbReference type="ARBA" id="ARBA00022723"/>
    </source>
</evidence>
<gene>
    <name evidence="7 10" type="primary">gloB</name>
    <name evidence="9" type="ORF">BV133_1183</name>
    <name evidence="10" type="ORF">BVIRIDIS_29180</name>
</gene>
<name>A0A0H5BEJ4_BLAVI</name>
<feature type="binding site" evidence="7">
    <location>
        <position position="61"/>
    </location>
    <ligand>
        <name>Zn(2+)</name>
        <dbReference type="ChEBI" id="CHEBI:29105"/>
        <label>2</label>
    </ligand>
</feature>
<evidence type="ECO:0000313" key="9">
    <source>
        <dbReference type="EMBL" id="BAR98776.1"/>
    </source>
</evidence>
<evidence type="ECO:0000313" key="11">
    <source>
        <dbReference type="Proteomes" id="UP000065734"/>
    </source>
</evidence>
<evidence type="ECO:0000313" key="10">
    <source>
        <dbReference type="EMBL" id="CUU43890.1"/>
    </source>
</evidence>
<dbReference type="EMBL" id="AP014854">
    <property type="protein sequence ID" value="BAR98776.1"/>
    <property type="molecule type" value="Genomic_DNA"/>
</dbReference>
<reference evidence="11" key="3">
    <citation type="journal article" date="2016" name="Genome Announc.">
        <title>Revised genome sequence of the purple photosynthetic bacterium Blastochloris viridis.</title>
        <authorList>
            <person name="Liu L.N."/>
            <person name="Faulkner M."/>
            <person name="Liu X."/>
            <person name="Huang F."/>
            <person name="Darby A.C."/>
            <person name="Hall N."/>
        </authorList>
    </citation>
    <scope>NUCLEOTIDE SEQUENCE [LARGE SCALE GENOMIC DNA]</scope>
    <source>
        <strain evidence="11">ATCC 19567 / DSM 133 / F</strain>
    </source>
</reference>
<keyword evidence="5 7" id="KW-0378">Hydrolase</keyword>
<keyword evidence="4 7" id="KW-0479">Metal-binding</keyword>
<evidence type="ECO:0000256" key="7">
    <source>
        <dbReference type="HAMAP-Rule" id="MF_01374"/>
    </source>
</evidence>
<comment type="function">
    <text evidence="7">Thiolesterase that catalyzes the hydrolysis of S-D-lactoyl-glutathione to form glutathione and D-lactic acid.</text>
</comment>
<dbReference type="Proteomes" id="UP000065734">
    <property type="component" value="Chromosome I"/>
</dbReference>